<dbReference type="CDD" id="cd13960">
    <property type="entry name" value="PT_UbiA_HPT1"/>
    <property type="match status" value="1"/>
</dbReference>
<feature type="transmembrane region" description="Helical" evidence="7">
    <location>
        <begin position="340"/>
        <end position="360"/>
    </location>
</feature>
<sequence length="392" mass="42028">MKLSQSCGLLLAVGLRLVWFSNAFQHHRQTNIIRSSIPFRGSSLVFPDNVFTACRGASRSSHVLSGRFVATCSMSAASSSGVESGGASGTGVSGGLKAVYKFLRPHTIRGTILASCTGVARALTELPSKSLFTWALLPNAVAGMLALLFGNAFIVGINQIYDVDIDKVNKPFLPVAAGELSTRAAWALVITSAVCGPLIVYHLFSKVIFGLYMFGTTVGGLYSVPPFRLKRFPVAAGLSIAICRGFLLNFGVYYAAREALGLSFVWNPAVAFLARFMTVYAGVIAVTKDLPDIEGDKKFEIETLSTRYGVSLIAKVATGLLLANYAGAVATALLAPPGTFHRAFMAGSHILAGTVLAVSARKLDPNSMDSIKAFYKRIWDLFYLEYCLYPFI</sequence>
<gene>
    <name evidence="9" type="ORF">DSPE1174_LOCUS14921</name>
    <name evidence="10" type="ORF">DSPE1174_LOCUS14922</name>
</gene>
<comment type="subcellular location">
    <subcellularLocation>
        <location evidence="1">Membrane</location>
        <topology evidence="1">Multi-pass membrane protein</topology>
    </subcellularLocation>
</comment>
<feature type="signal peptide" evidence="8">
    <location>
        <begin position="1"/>
        <end position="23"/>
    </location>
</feature>
<evidence type="ECO:0000256" key="5">
    <source>
        <dbReference type="ARBA" id="ARBA00022989"/>
    </source>
</evidence>
<accession>A0A6U3TIV9</accession>
<evidence type="ECO:0000313" key="10">
    <source>
        <dbReference type="EMBL" id="CAD9426509.1"/>
    </source>
</evidence>
<dbReference type="InterPro" id="IPR000537">
    <property type="entry name" value="UbiA_prenyltransferase"/>
</dbReference>
<name>A0A6U3TIV9_9STRA</name>
<dbReference type="AlphaFoldDB" id="A0A6U3TIV9"/>
<feature type="transmembrane region" description="Helical" evidence="7">
    <location>
        <begin position="268"/>
        <end position="287"/>
    </location>
</feature>
<comment type="similarity">
    <text evidence="2">Belongs to the UbiA prenyltransferase family.</text>
</comment>
<dbReference type="EMBL" id="HBGS01029328">
    <property type="protein sequence ID" value="CAD9426509.1"/>
    <property type="molecule type" value="Transcribed_RNA"/>
</dbReference>
<feature type="transmembrane region" description="Helical" evidence="7">
    <location>
        <begin position="182"/>
        <end position="201"/>
    </location>
</feature>
<evidence type="ECO:0000256" key="2">
    <source>
        <dbReference type="ARBA" id="ARBA00005985"/>
    </source>
</evidence>
<dbReference type="Gene3D" id="1.10.357.140">
    <property type="entry name" value="UbiA prenyltransferase"/>
    <property type="match status" value="1"/>
</dbReference>
<dbReference type="PANTHER" id="PTHR43009:SF7">
    <property type="entry name" value="HOMOGENTISATE GERANYLGERANYLTRANSFERASE, CHLOROPLASTIC"/>
    <property type="match status" value="1"/>
</dbReference>
<evidence type="ECO:0000313" key="9">
    <source>
        <dbReference type="EMBL" id="CAD9426506.1"/>
    </source>
</evidence>
<dbReference type="InterPro" id="IPR044502">
    <property type="entry name" value="AtHST-like"/>
</dbReference>
<keyword evidence="3" id="KW-0808">Transferase</keyword>
<keyword evidence="4 7" id="KW-0812">Transmembrane</keyword>
<evidence type="ECO:0008006" key="11">
    <source>
        <dbReference type="Google" id="ProtNLM"/>
    </source>
</evidence>
<dbReference type="EMBL" id="HBGS01029327">
    <property type="protein sequence ID" value="CAD9426506.1"/>
    <property type="molecule type" value="Transcribed_RNA"/>
</dbReference>
<keyword evidence="6 7" id="KW-0472">Membrane</keyword>
<evidence type="ECO:0000256" key="7">
    <source>
        <dbReference type="SAM" id="Phobius"/>
    </source>
</evidence>
<feature type="chain" id="PRO_5044436925" description="Homogentisate solanesyltransferase" evidence="8">
    <location>
        <begin position="24"/>
        <end position="392"/>
    </location>
</feature>
<evidence type="ECO:0000256" key="1">
    <source>
        <dbReference type="ARBA" id="ARBA00004141"/>
    </source>
</evidence>
<keyword evidence="5 7" id="KW-1133">Transmembrane helix</keyword>
<evidence type="ECO:0000256" key="4">
    <source>
        <dbReference type="ARBA" id="ARBA00022692"/>
    </source>
</evidence>
<dbReference type="PANTHER" id="PTHR43009">
    <property type="entry name" value="HOMOGENTISATE SOLANESYLTRANSFERASE, CHLOROPLASTIC"/>
    <property type="match status" value="1"/>
</dbReference>
<keyword evidence="8" id="KW-0732">Signal</keyword>
<reference evidence="9" key="1">
    <citation type="submission" date="2021-01" db="EMBL/GenBank/DDBJ databases">
        <authorList>
            <person name="Corre E."/>
            <person name="Pelletier E."/>
            <person name="Niang G."/>
            <person name="Scheremetjew M."/>
            <person name="Finn R."/>
            <person name="Kale V."/>
            <person name="Holt S."/>
            <person name="Cochrane G."/>
            <person name="Meng A."/>
            <person name="Brown T."/>
            <person name="Cohen L."/>
        </authorList>
    </citation>
    <scope>NUCLEOTIDE SEQUENCE</scope>
    <source>
        <strain evidence="9">CCMP1381</strain>
    </source>
</reference>
<feature type="transmembrane region" description="Helical" evidence="7">
    <location>
        <begin position="308"/>
        <end position="334"/>
    </location>
</feature>
<dbReference type="GO" id="GO:0004659">
    <property type="term" value="F:prenyltransferase activity"/>
    <property type="evidence" value="ECO:0007669"/>
    <property type="project" value="InterPro"/>
</dbReference>
<dbReference type="GO" id="GO:0016020">
    <property type="term" value="C:membrane"/>
    <property type="evidence" value="ECO:0007669"/>
    <property type="project" value="UniProtKB-SubCell"/>
</dbReference>
<evidence type="ECO:0000256" key="3">
    <source>
        <dbReference type="ARBA" id="ARBA00022679"/>
    </source>
</evidence>
<feature type="transmembrane region" description="Helical" evidence="7">
    <location>
        <begin position="131"/>
        <end position="161"/>
    </location>
</feature>
<feature type="transmembrane region" description="Helical" evidence="7">
    <location>
        <begin position="207"/>
        <end position="224"/>
    </location>
</feature>
<evidence type="ECO:0000256" key="8">
    <source>
        <dbReference type="SAM" id="SignalP"/>
    </source>
</evidence>
<protein>
    <recommendedName>
        <fullName evidence="11">Homogentisate solanesyltransferase</fullName>
    </recommendedName>
</protein>
<dbReference type="InterPro" id="IPR044878">
    <property type="entry name" value="UbiA_sf"/>
</dbReference>
<evidence type="ECO:0000256" key="6">
    <source>
        <dbReference type="ARBA" id="ARBA00023136"/>
    </source>
</evidence>
<proteinExistence type="inferred from homology"/>
<feature type="transmembrane region" description="Helical" evidence="7">
    <location>
        <begin position="236"/>
        <end position="256"/>
    </location>
</feature>
<dbReference type="Pfam" id="PF01040">
    <property type="entry name" value="UbiA"/>
    <property type="match status" value="1"/>
</dbReference>
<organism evidence="9">
    <name type="scientific">Octactis speculum</name>
    <dbReference type="NCBI Taxonomy" id="3111310"/>
    <lineage>
        <taxon>Eukaryota</taxon>
        <taxon>Sar</taxon>
        <taxon>Stramenopiles</taxon>
        <taxon>Ochrophyta</taxon>
        <taxon>Dictyochophyceae</taxon>
        <taxon>Dictyochales</taxon>
        <taxon>Dictyochaceae</taxon>
        <taxon>Octactis</taxon>
    </lineage>
</organism>
<dbReference type="NCBIfam" id="NF009525">
    <property type="entry name" value="PRK12887.1"/>
    <property type="match status" value="1"/>
</dbReference>